<dbReference type="Pfam" id="PF04928">
    <property type="entry name" value="PAP_central"/>
    <property type="match status" value="1"/>
</dbReference>
<feature type="region of interest" description="Disordered" evidence="11">
    <location>
        <begin position="1599"/>
        <end position="1637"/>
    </location>
</feature>
<keyword evidence="8" id="KW-0539">Nucleus</keyword>
<feature type="coiled-coil region" evidence="10">
    <location>
        <begin position="1776"/>
        <end position="1819"/>
    </location>
</feature>
<dbReference type="Gene3D" id="1.10.1410.10">
    <property type="match status" value="1"/>
</dbReference>
<comment type="subcellular location">
    <subcellularLocation>
        <location evidence="1">Nucleus</location>
    </subcellularLocation>
</comment>
<dbReference type="Gene3D" id="3.30.70.590">
    <property type="entry name" value="Poly(A) polymerase predicted RNA binding domain"/>
    <property type="match status" value="1"/>
</dbReference>
<evidence type="ECO:0000313" key="13">
    <source>
        <dbReference type="Proteomes" id="UP000887560"/>
    </source>
</evidence>
<evidence type="ECO:0000256" key="8">
    <source>
        <dbReference type="ARBA" id="ARBA00023242"/>
    </source>
</evidence>
<dbReference type="PANTHER" id="PTHR10682">
    <property type="entry name" value="POLY A POLYMERASE"/>
    <property type="match status" value="1"/>
</dbReference>
<dbReference type="Proteomes" id="UP000887560">
    <property type="component" value="Unplaced"/>
</dbReference>
<proteinExistence type="inferred from homology"/>
<dbReference type="WBParaSite" id="scf7180000423477.g11076">
    <property type="protein sequence ID" value="scf7180000423477.g11076"/>
    <property type="gene ID" value="scf7180000423477.g11076"/>
</dbReference>
<keyword evidence="13" id="KW-1185">Reference proteome</keyword>
<sequence length="2404" mass="286235">MMQCIVSNMVMDSNIQTKTTTECANTTTEEYEATTEEYQTTTEEYEEVTTPIITTTNPTTYLLMTTIVEEISDDEFKDAKKMKYDDTFQMEQLYTKIFNLSKESDKRIYYIQQVNVLAIKNEFKQEFERVIDENFEEFLKRQIGGLIRGFPFLDKMGKETEEEETEDELDKYLCKCWKLFRKKIEDDKELVFKFTKENFSKEISIPCTKNERDELSWDIVLAHFYLIKNGILSNNNENELCNFAFRVEQMIEDQIEFDMDFNVEDLFNSKSWNINQQNSEIDYLVLFAEKYGKGQTVWAESLITIPILLETIDQELKTENKYFYYQFKILSNIGGLFVMNDFIDEKDDMKGITLVYELYEIYQTIRKGEDKIDIKNKNIKDLESDKRIYIQQVNVLAIKNEFKQEFERVIDENFEEFFKKQIGEIIRGFPFLDKMGKETEEELDKYLCKCWKLFRKEIRDDRELLSKFTKENFSKEIYIPCTKKQRDELSWDIVLTHFYHIKNGILSNNNENELCNFAFRVDQMIEDQMEFDMDFNVEDLFNSKSWNINQQNSEIDYLVLFAEKYGKGQTVWAESLITLPILLETIDKELKKENKYFYYQFKILSNIGGLFVINDIIHEKDDMKGITLVFELYKIYQTIKKGEDKIDIKNKNIKDLDEGIKFLKELRKLFLSKHEKNINSYIKNEDENNFSSQIRQGWGMKHRLNEFFFGLENVKQKLPKLLLNFFDCSSDEISNLTHKIYKEFYEKNSKGKLDDDSSLNIELALNILAYIYSIDDNLIINQRTEWNEIKYKFIIFVDSLSDLNKNNIEKLKLEECKITKIIEEKFICDFSFDLLNKFDNEAKKSSEEGKLIDELQQLYLIKRFHEYDRDILIAAATKDSILNKREKMRMHKGKLRTYTKGSKVENQDQLQGVSIFIEKLKNDIEFMELSEKLNEKNLMSNEEPTDQPTIELIDNYENYLSDNLSFVDEKGKIFVLSAIIWNYKDFLNKFTIFNEKSEKEEDSVFYHFIKTFSTYGFRLMKRYQLGWTQSYEEVYKNFILDGKDVNKKENQNLDNKHRLCLLHEFVDKWINNEEFMKNDYIELLIKGRFGIMRVFPKTVVKQSKQICSITANLNKIFESYFAGTRDDQIFEIHRTNIKLLIKRSNYFRNFIGEMETEMEENYKNHLYDQALALNTKENQKNAKIIILYPKLRITIAILMKMFLEHENKIKNQIKNYHEGKINGLENELKNVGREIYKSISRNIIYLEEIESEIIINAKTRCILHKIIELFDEEFEDLNVDNLAIKANLLKKTMDNAKVVCEPENIKEDDINDEIQNIVNENHYNYIVERMENDPGFKEKITNGLGIKVKIAKLIGIELYGQIQDEVTDYDLFLNNGQLTKHYLNSMADENNIVNQIAHELASHTFVWYSWMENTINSECGQKKGKKNKKVWKSCSARDWTMGAWNYSKTLFYIEYDCIFAQESQEKLNKIGKNFWRWSMALKAFLEQKMKEDQQDNEVDYLDEMPAKERYKEWIDIYNANDEVDQAQEHEEVQKDTEKNLTDMLVEYSDEINQANSYKDWLSDLHYNKFNEIFKMKQKMGEINFLRELALSEFIEFKESSKQNKKGKTNSKKSNKNKKKIKINVDQEGQGSIEQQENIDQEIIEQESIREESLNFNSELSINNEGSLTNIKGEDNIEEGEEKITKNKKKKPKKSKNEKKEPKIEALIFKDNLEKFAEYKYLVEFYKQFIEAPSDEMRKQLNIAVYIYEISNRFNWLEDVKNKWPSIYEAMFLFKGENKENKALNKLMEKLNKFKESVLSLNLIENLNEFEINLHKLLKELIYVVESIWDGRHNDRVELEEIKIVRKQLNYKMIMKIFYEKNEDIEDDKKNNFDGNGKSKIVQLISGAETYTEIYNYNNEFEAFFVDWNKFKEQRFIDTHVIVEKYEAPNYIPPEPFQQIEFTNNIENSTNLELEEILIKNLREEDPEYERNTKQPFDLMSEFFGDDEKALYYHLSKLDNVKNIQKVNTRIPLIELSYLNIDFDIVLILLPTEIPNTPNWIEKVLENEKNLAIGDRKILPLASYKANEFILEKIPKEDLRAKNFRFAIIAMKIWAKKSSIYENIFGFLSGSILSIFISKIYLLYPNVNLHSLLQRIFLTFLTWNWPSIFHLNEIKLNIRGWTPTKEIQDRSEFYYKLINIESKEWFELNNQRLYKHMDLVIPIISSSFPEQSVGFNINNSTKQIIMETMTLGLKMLGQVHNASKSNLKSEWEKWLKGVDFHKQYNHFILIECVGIDKQIGEDFCIKVENRLRIQLITTIEEDPKLVEYSHIGSYWVKEKCRPKENLLGKKLKNTDKVFCKYWSVGLRLPHGKKDFDKAEINLLEERFKKFGERIMEGIKNKIKIVEDSVGLNLFHEKGREENDRE</sequence>
<dbReference type="GO" id="GO:1990817">
    <property type="term" value="F:poly(A) RNA polymerase activity"/>
    <property type="evidence" value="ECO:0007669"/>
    <property type="project" value="UniProtKB-EC"/>
</dbReference>
<keyword evidence="6" id="KW-0547">Nucleotide-binding</keyword>
<dbReference type="GO" id="GO:0006397">
    <property type="term" value="P:mRNA processing"/>
    <property type="evidence" value="ECO:0007669"/>
    <property type="project" value="UniProtKB-KW"/>
</dbReference>
<reference evidence="14" key="1">
    <citation type="submission" date="2022-11" db="UniProtKB">
        <authorList>
            <consortium name="WormBaseParasite"/>
        </authorList>
    </citation>
    <scope>IDENTIFICATION</scope>
</reference>
<evidence type="ECO:0000256" key="4">
    <source>
        <dbReference type="ARBA" id="ARBA00022664"/>
    </source>
</evidence>
<feature type="domain" description="Poly(A) polymerase central" evidence="12">
    <location>
        <begin position="2082"/>
        <end position="2243"/>
    </location>
</feature>
<evidence type="ECO:0000256" key="3">
    <source>
        <dbReference type="ARBA" id="ARBA00012388"/>
    </source>
</evidence>
<organism evidence="13 14">
    <name type="scientific">Meloidogyne floridensis</name>
    <dbReference type="NCBI Taxonomy" id="298350"/>
    <lineage>
        <taxon>Eukaryota</taxon>
        <taxon>Metazoa</taxon>
        <taxon>Ecdysozoa</taxon>
        <taxon>Nematoda</taxon>
        <taxon>Chromadorea</taxon>
        <taxon>Rhabditida</taxon>
        <taxon>Tylenchina</taxon>
        <taxon>Tylenchomorpha</taxon>
        <taxon>Tylenchoidea</taxon>
        <taxon>Meloidogynidae</taxon>
        <taxon>Meloidogyninae</taxon>
        <taxon>Meloidogyne</taxon>
    </lineage>
</organism>
<keyword evidence="4" id="KW-0507">mRNA processing</keyword>
<accession>A0A915P2N2</accession>
<dbReference type="EC" id="2.7.7.19" evidence="3"/>
<dbReference type="InterPro" id="IPR007012">
    <property type="entry name" value="PolA_pol_cen_dom"/>
</dbReference>
<comment type="catalytic activity">
    <reaction evidence="9">
        <text>RNA(n) + ATP = RNA(n)-3'-adenine ribonucleotide + diphosphate</text>
        <dbReference type="Rhea" id="RHEA:11332"/>
        <dbReference type="Rhea" id="RHEA-COMP:14527"/>
        <dbReference type="Rhea" id="RHEA-COMP:17347"/>
        <dbReference type="ChEBI" id="CHEBI:30616"/>
        <dbReference type="ChEBI" id="CHEBI:33019"/>
        <dbReference type="ChEBI" id="CHEBI:140395"/>
        <dbReference type="ChEBI" id="CHEBI:173115"/>
        <dbReference type="EC" id="2.7.7.19"/>
    </reaction>
</comment>
<comment type="similarity">
    <text evidence="2">Belongs to the poly(A) polymerase family.</text>
</comment>
<evidence type="ECO:0000256" key="2">
    <source>
        <dbReference type="ARBA" id="ARBA00010912"/>
    </source>
</evidence>
<evidence type="ECO:0000256" key="5">
    <source>
        <dbReference type="ARBA" id="ARBA00022679"/>
    </source>
</evidence>
<evidence type="ECO:0000259" key="12">
    <source>
        <dbReference type="Pfam" id="PF04928"/>
    </source>
</evidence>
<keyword evidence="10" id="KW-0175">Coiled coil</keyword>
<evidence type="ECO:0000256" key="11">
    <source>
        <dbReference type="SAM" id="MobiDB-lite"/>
    </source>
</evidence>
<keyword evidence="5" id="KW-0808">Transferase</keyword>
<name>A0A915P2N2_9BILA</name>
<evidence type="ECO:0000256" key="1">
    <source>
        <dbReference type="ARBA" id="ARBA00004123"/>
    </source>
</evidence>
<evidence type="ECO:0000256" key="6">
    <source>
        <dbReference type="ARBA" id="ARBA00022741"/>
    </source>
</evidence>
<evidence type="ECO:0000256" key="7">
    <source>
        <dbReference type="ARBA" id="ARBA00022840"/>
    </source>
</evidence>
<dbReference type="GO" id="GO:0005524">
    <property type="term" value="F:ATP binding"/>
    <property type="evidence" value="ECO:0007669"/>
    <property type="project" value="UniProtKB-KW"/>
</dbReference>
<protein>
    <recommendedName>
        <fullName evidence="3">polynucleotide adenylyltransferase</fullName>
        <ecNumber evidence="3">2.7.7.19</ecNumber>
    </recommendedName>
</protein>
<evidence type="ECO:0000256" key="10">
    <source>
        <dbReference type="SAM" id="Coils"/>
    </source>
</evidence>
<evidence type="ECO:0000256" key="9">
    <source>
        <dbReference type="ARBA" id="ARBA00048830"/>
    </source>
</evidence>
<dbReference type="GO" id="GO:0005634">
    <property type="term" value="C:nucleus"/>
    <property type="evidence" value="ECO:0007669"/>
    <property type="project" value="UniProtKB-SubCell"/>
</dbReference>
<dbReference type="SUPFAM" id="SSF81631">
    <property type="entry name" value="PAP/OAS1 substrate-binding domain"/>
    <property type="match status" value="1"/>
</dbReference>
<dbReference type="PANTHER" id="PTHR10682:SF10">
    <property type="entry name" value="POLYNUCLEOTIDE ADENYLYLTRANSFERASE"/>
    <property type="match status" value="1"/>
</dbReference>
<evidence type="ECO:0000313" key="14">
    <source>
        <dbReference type="WBParaSite" id="scf7180000423477.g11076"/>
    </source>
</evidence>
<keyword evidence="7" id="KW-0067">ATP-binding</keyword>
<feature type="compositionally biased region" description="Basic residues" evidence="11">
    <location>
        <begin position="1602"/>
        <end position="1621"/>
    </location>
</feature>